<name>A0A1I2YHD6_9SPHI</name>
<dbReference type="SUPFAM" id="SSF54184">
    <property type="entry name" value="Penicillin-binding protein 2x (pbp-2x), c-terminal domain"/>
    <property type="match status" value="1"/>
</dbReference>
<gene>
    <name evidence="3" type="ORF">SAMN04489864_10797</name>
</gene>
<dbReference type="RefSeq" id="WP_090994708.1">
    <property type="nucleotide sequence ID" value="NZ_FOPP01000007.1"/>
</dbReference>
<evidence type="ECO:0000313" key="4">
    <source>
        <dbReference type="Proteomes" id="UP000199666"/>
    </source>
</evidence>
<sequence>MSNFFAYLKTRSFRNNLIAALCTVAAILLIAFFSLRYYTKHGEGMDVPTVKGLTISQAISKLEEMGLRYEIDSVYIMDKPPGVVTDQDPDAGTFVKQNRTIYLTINATQAPNVKFPDIEFKSLREAQAMLESYRLKVGDTTYKPDVSRDVVLEAFFGGQPIKAGEVLPTGSRINLTLGDGRGNEEVELPNLIGITLDEARFSLKGSMLNLGAISSDGIITDTATAVIIAQFPSTADSLIKVKIGSPVSVTISNKKQ</sequence>
<keyword evidence="4" id="KW-1185">Reference proteome</keyword>
<protein>
    <submittedName>
        <fullName evidence="3">PASTA domain, binds beta-lactams</fullName>
    </submittedName>
</protein>
<organism evidence="3 4">
    <name type="scientific">Pedobacter insulae</name>
    <dbReference type="NCBI Taxonomy" id="414048"/>
    <lineage>
        <taxon>Bacteria</taxon>
        <taxon>Pseudomonadati</taxon>
        <taxon>Bacteroidota</taxon>
        <taxon>Sphingobacteriia</taxon>
        <taxon>Sphingobacteriales</taxon>
        <taxon>Sphingobacteriaceae</taxon>
        <taxon>Pedobacter</taxon>
    </lineage>
</organism>
<evidence type="ECO:0000256" key="1">
    <source>
        <dbReference type="SAM" id="Phobius"/>
    </source>
</evidence>
<evidence type="ECO:0000313" key="3">
    <source>
        <dbReference type="EMBL" id="SFH25025.1"/>
    </source>
</evidence>
<dbReference type="InterPro" id="IPR005543">
    <property type="entry name" value="PASTA_dom"/>
</dbReference>
<keyword evidence="1" id="KW-0812">Transmembrane</keyword>
<dbReference type="Gene3D" id="3.30.10.20">
    <property type="match status" value="3"/>
</dbReference>
<dbReference type="EMBL" id="FOPP01000007">
    <property type="protein sequence ID" value="SFH25025.1"/>
    <property type="molecule type" value="Genomic_DNA"/>
</dbReference>
<feature type="transmembrane region" description="Helical" evidence="1">
    <location>
        <begin position="17"/>
        <end position="35"/>
    </location>
</feature>
<dbReference type="AlphaFoldDB" id="A0A1I2YHD6"/>
<feature type="domain" description="PASTA" evidence="2">
    <location>
        <begin position="182"/>
        <end position="253"/>
    </location>
</feature>
<keyword evidence="1" id="KW-0472">Membrane</keyword>
<dbReference type="Pfam" id="PF03793">
    <property type="entry name" value="PASTA"/>
    <property type="match status" value="1"/>
</dbReference>
<feature type="domain" description="PASTA" evidence="2">
    <location>
        <begin position="41"/>
        <end position="107"/>
    </location>
</feature>
<dbReference type="Proteomes" id="UP000199666">
    <property type="component" value="Unassembled WGS sequence"/>
</dbReference>
<evidence type="ECO:0000259" key="2">
    <source>
        <dbReference type="PROSITE" id="PS51178"/>
    </source>
</evidence>
<feature type="domain" description="PASTA" evidence="2">
    <location>
        <begin position="109"/>
        <end position="179"/>
    </location>
</feature>
<dbReference type="STRING" id="414048.SAMN04489864_10797"/>
<keyword evidence="1" id="KW-1133">Transmembrane helix</keyword>
<proteinExistence type="predicted"/>
<reference evidence="3 4" key="1">
    <citation type="submission" date="2016-10" db="EMBL/GenBank/DDBJ databases">
        <authorList>
            <person name="de Groot N.N."/>
        </authorList>
    </citation>
    <scope>NUCLEOTIDE SEQUENCE [LARGE SCALE GENOMIC DNA]</scope>
    <source>
        <strain evidence="3 4">DSM 18684</strain>
    </source>
</reference>
<accession>A0A1I2YHD6</accession>
<dbReference type="SMART" id="SM00740">
    <property type="entry name" value="PASTA"/>
    <property type="match status" value="3"/>
</dbReference>
<dbReference type="PROSITE" id="PS51178">
    <property type="entry name" value="PASTA"/>
    <property type="match status" value="3"/>
</dbReference>
<dbReference type="CDD" id="cd06577">
    <property type="entry name" value="PASTA_pknB"/>
    <property type="match status" value="3"/>
</dbReference>
<dbReference type="OrthoDB" id="9803895at2"/>